<dbReference type="Pfam" id="PF00675">
    <property type="entry name" value="Peptidase_M16"/>
    <property type="match status" value="1"/>
</dbReference>
<evidence type="ECO:0000259" key="2">
    <source>
        <dbReference type="Pfam" id="PF00675"/>
    </source>
</evidence>
<organism evidence="4 5">
    <name type="scientific">Christiangramia antarctica</name>
    <dbReference type="NCBI Taxonomy" id="2058158"/>
    <lineage>
        <taxon>Bacteria</taxon>
        <taxon>Pseudomonadati</taxon>
        <taxon>Bacteroidota</taxon>
        <taxon>Flavobacteriia</taxon>
        <taxon>Flavobacteriales</taxon>
        <taxon>Flavobacteriaceae</taxon>
        <taxon>Christiangramia</taxon>
    </lineage>
</organism>
<evidence type="ECO:0000313" key="5">
    <source>
        <dbReference type="Proteomes" id="UP001597438"/>
    </source>
</evidence>
<dbReference type="SUPFAM" id="SSF63411">
    <property type="entry name" value="LuxS/MPP-like metallohydrolase"/>
    <property type="match status" value="2"/>
</dbReference>
<protein>
    <submittedName>
        <fullName evidence="4">M16 family metallopeptidase</fullName>
    </submittedName>
</protein>
<dbReference type="Pfam" id="PF05193">
    <property type="entry name" value="Peptidase_M16_C"/>
    <property type="match status" value="1"/>
</dbReference>
<proteinExistence type="predicted"/>
<feature type="signal peptide" evidence="1">
    <location>
        <begin position="1"/>
        <end position="19"/>
    </location>
</feature>
<keyword evidence="1" id="KW-0732">Signal</keyword>
<evidence type="ECO:0000259" key="3">
    <source>
        <dbReference type="Pfam" id="PF05193"/>
    </source>
</evidence>
<reference evidence="5" key="1">
    <citation type="journal article" date="2019" name="Int. J. Syst. Evol. Microbiol.">
        <title>The Global Catalogue of Microorganisms (GCM) 10K type strain sequencing project: providing services to taxonomists for standard genome sequencing and annotation.</title>
        <authorList>
            <consortium name="The Broad Institute Genomics Platform"/>
            <consortium name="The Broad Institute Genome Sequencing Center for Infectious Disease"/>
            <person name="Wu L."/>
            <person name="Ma J."/>
        </authorList>
    </citation>
    <scope>NUCLEOTIDE SEQUENCE [LARGE SCALE GENOMIC DNA]</scope>
    <source>
        <strain evidence="5">KCTC 52925</strain>
    </source>
</reference>
<dbReference type="PANTHER" id="PTHR11851">
    <property type="entry name" value="METALLOPROTEASE"/>
    <property type="match status" value="1"/>
</dbReference>
<evidence type="ECO:0000256" key="1">
    <source>
        <dbReference type="SAM" id="SignalP"/>
    </source>
</evidence>
<dbReference type="InterPro" id="IPR007863">
    <property type="entry name" value="Peptidase_M16_C"/>
</dbReference>
<dbReference type="EMBL" id="JBHUOJ010000037">
    <property type="protein sequence ID" value="MFD2835116.1"/>
    <property type="molecule type" value="Genomic_DNA"/>
</dbReference>
<evidence type="ECO:0000313" key="4">
    <source>
        <dbReference type="EMBL" id="MFD2835116.1"/>
    </source>
</evidence>
<sequence length="687" mass="75792">MKNYIIAFAVFLFTANMFAQIDRSVMPKPGPAPQVNVEEPENFDLDNGLEVLIVENHKLPRVSMSLRLDNPPIFEGDKAGVTSLMGSLLGSGTATMTKDAFNERVDFLGARMNFYSGGASANTLSKYFPEILKLMADAAINPYFTEEEFSKAKERQIEGIKSNDKNVAFIASRVRSALAYGKDHPYGEFVTAESVESVTLDDVKKFYQTYYSPQHAYLVIVGDVDEDEVKDLVKKNFSSWKKTEVPETNMPEVTNLGKTQIDFVDMPNAVQSEISVVNTIKLKKKDPDYFPVLVANKILGGGGEARLFLNLREDKGYTYGAYSSTGNDKYASTFTASASVRNAVTDSSVVAFLDEIYKIRKEKVSAAELANAKAKITGDFVLSLEQPSTIANFAYEVETEDLDDDFYKDYLEKIDEVSVEDVQRVAQKYFQPDNARIVVVGKGSDVLENLEKIQYNGKSIPIKYYDKLADAASKPEKKTVDASVSIDKVYENYINAIGGKEAVSKVESVVMIAQGQIQGMTLDLEMKRTTDGKLLQNVSMGGNVMQNQVFDGEKGSMTMQGQKIPYNEEQIAAAKIDANPFPELSVGSATLSGIEQVDGKDAYVVNVDETTKAYYDVGSGLKTQVVKTVSQGGQTMTVPTGYSDYQEVNGVKFPFMMTQSMGPQKLEFKVSEIKVNEGINEGDFTVE</sequence>
<name>A0ABW5X7R5_9FLAO</name>
<feature type="chain" id="PRO_5045065158" evidence="1">
    <location>
        <begin position="20"/>
        <end position="687"/>
    </location>
</feature>
<feature type="domain" description="Peptidase M16 N-terminal" evidence="2">
    <location>
        <begin position="54"/>
        <end position="167"/>
    </location>
</feature>
<keyword evidence="5" id="KW-1185">Reference proteome</keyword>
<accession>A0ABW5X7R5</accession>
<gene>
    <name evidence="4" type="ORF">ACFSYS_17635</name>
</gene>
<dbReference type="InterPro" id="IPR011765">
    <property type="entry name" value="Pept_M16_N"/>
</dbReference>
<dbReference type="Proteomes" id="UP001597438">
    <property type="component" value="Unassembled WGS sequence"/>
</dbReference>
<feature type="domain" description="Peptidase M16 C-terminal" evidence="3">
    <location>
        <begin position="197"/>
        <end position="375"/>
    </location>
</feature>
<dbReference type="Gene3D" id="3.30.830.10">
    <property type="entry name" value="Metalloenzyme, LuxS/M16 peptidase-like"/>
    <property type="match status" value="2"/>
</dbReference>
<comment type="caution">
    <text evidence="4">The sequence shown here is derived from an EMBL/GenBank/DDBJ whole genome shotgun (WGS) entry which is preliminary data.</text>
</comment>
<dbReference type="PANTHER" id="PTHR11851:SF224">
    <property type="entry name" value="PROCESSING PROTEASE"/>
    <property type="match status" value="1"/>
</dbReference>
<dbReference type="RefSeq" id="WP_251740253.1">
    <property type="nucleotide sequence ID" value="NZ_JBHUOJ010000037.1"/>
</dbReference>
<dbReference type="InterPro" id="IPR050361">
    <property type="entry name" value="MPP/UQCRC_Complex"/>
</dbReference>
<dbReference type="InterPro" id="IPR011249">
    <property type="entry name" value="Metalloenz_LuxS/M16"/>
</dbReference>